<accession>A0ABS4SX24</accession>
<keyword evidence="3" id="KW-1185">Reference proteome</keyword>
<proteinExistence type="predicted"/>
<dbReference type="EMBL" id="JAGINP010000041">
    <property type="protein sequence ID" value="MBP2297110.1"/>
    <property type="molecule type" value="Genomic_DNA"/>
</dbReference>
<feature type="signal peptide" evidence="1">
    <location>
        <begin position="1"/>
        <end position="27"/>
    </location>
</feature>
<dbReference type="RefSeq" id="WP_209773401.1">
    <property type="nucleotide sequence ID" value="NZ_JAGINP010000041.1"/>
</dbReference>
<comment type="caution">
    <text evidence="2">The sequence shown here is derived from an EMBL/GenBank/DDBJ whole genome shotgun (WGS) entry which is preliminary data.</text>
</comment>
<keyword evidence="1" id="KW-0732">Signal</keyword>
<name>A0ABS4SX24_9PROT</name>
<organism evidence="2 3">
    <name type="scientific">Azospirillum rugosum</name>
    <dbReference type="NCBI Taxonomy" id="416170"/>
    <lineage>
        <taxon>Bacteria</taxon>
        <taxon>Pseudomonadati</taxon>
        <taxon>Pseudomonadota</taxon>
        <taxon>Alphaproteobacteria</taxon>
        <taxon>Rhodospirillales</taxon>
        <taxon>Azospirillaceae</taxon>
        <taxon>Azospirillum</taxon>
    </lineage>
</organism>
<evidence type="ECO:0000313" key="2">
    <source>
        <dbReference type="EMBL" id="MBP2297110.1"/>
    </source>
</evidence>
<evidence type="ECO:0000256" key="1">
    <source>
        <dbReference type="SAM" id="SignalP"/>
    </source>
</evidence>
<sequence length="201" mass="21195">MTTCCKAVTTAGALLAGLALLPAPAQADEWGCQVLLCMSNPGGPTQFSECVPPIERLWRHLRRGGSFPTCDMAGSPESGGSYVQQVFDPYDLCPAGLQPAPAGQWVGSRSQLALLPLGGLPADGGTARPAQSEASITSDHGGRLGPRACVGSLMGTTVQGGSDDERITVSIYDAVQWLQPKPPQAFDVYINSRLFHRVRMQ</sequence>
<feature type="chain" id="PRO_5047290669" evidence="1">
    <location>
        <begin position="28"/>
        <end position="201"/>
    </location>
</feature>
<gene>
    <name evidence="2" type="ORF">J2851_006929</name>
</gene>
<reference evidence="2 3" key="1">
    <citation type="submission" date="2021-03" db="EMBL/GenBank/DDBJ databases">
        <title>Genomic Encyclopedia of Type Strains, Phase III (KMG-III): the genomes of soil and plant-associated and newly described type strains.</title>
        <authorList>
            <person name="Whitman W."/>
        </authorList>
    </citation>
    <scope>NUCLEOTIDE SEQUENCE [LARGE SCALE GENOMIC DNA]</scope>
    <source>
        <strain evidence="2 3">IMMIB AFH-6</strain>
    </source>
</reference>
<evidence type="ECO:0000313" key="3">
    <source>
        <dbReference type="Proteomes" id="UP000781958"/>
    </source>
</evidence>
<protein>
    <submittedName>
        <fullName evidence="2">Uncharacterized protein</fullName>
    </submittedName>
</protein>
<dbReference type="Proteomes" id="UP000781958">
    <property type="component" value="Unassembled WGS sequence"/>
</dbReference>